<keyword evidence="6" id="KW-0378">Hydrolase</keyword>
<gene>
    <name evidence="11" type="ORF">GC101_12015</name>
</gene>
<evidence type="ECO:0000256" key="8">
    <source>
        <dbReference type="ARBA" id="ARBA00023027"/>
    </source>
</evidence>
<evidence type="ECO:0000313" key="11">
    <source>
        <dbReference type="EMBL" id="NOU79600.1"/>
    </source>
</evidence>
<keyword evidence="12" id="KW-1185">Reference proteome</keyword>
<comment type="similarity">
    <text evidence="3">Belongs to the Nudix hydrolase family. NudC subfamily.</text>
</comment>
<accession>A0ABX1YF29</accession>
<dbReference type="Pfam" id="PF00293">
    <property type="entry name" value="NUDIX"/>
    <property type="match status" value="1"/>
</dbReference>
<dbReference type="InterPro" id="IPR000086">
    <property type="entry name" value="NUDIX_hydrolase_dom"/>
</dbReference>
<dbReference type="RefSeq" id="WP_171717457.1">
    <property type="nucleotide sequence ID" value="NZ_WHOB01000029.1"/>
</dbReference>
<keyword evidence="5" id="KW-0479">Metal-binding</keyword>
<keyword evidence="8" id="KW-0520">NAD</keyword>
<evidence type="ECO:0000259" key="10">
    <source>
        <dbReference type="PROSITE" id="PS51462"/>
    </source>
</evidence>
<reference evidence="11 12" key="1">
    <citation type="submission" date="2019-10" db="EMBL/GenBank/DDBJ databases">
        <title>Description of Paenibacillus terricola sp. nov.</title>
        <authorList>
            <person name="Carlier A."/>
            <person name="Qi S."/>
        </authorList>
    </citation>
    <scope>NUCLEOTIDE SEQUENCE [LARGE SCALE GENOMIC DNA]</scope>
    <source>
        <strain evidence="11 12">LMG 31459</strain>
    </source>
</reference>
<dbReference type="Gene3D" id="3.90.79.10">
    <property type="entry name" value="Nucleoside Triphosphate Pyrophosphohydrolase"/>
    <property type="match status" value="1"/>
</dbReference>
<dbReference type="PROSITE" id="PS51462">
    <property type="entry name" value="NUDIX"/>
    <property type="match status" value="1"/>
</dbReference>
<dbReference type="PANTHER" id="PTHR42904:SF6">
    <property type="entry name" value="NAD-CAPPED RNA HYDROLASE NUDT12"/>
    <property type="match status" value="1"/>
</dbReference>
<evidence type="ECO:0000313" key="12">
    <source>
        <dbReference type="Proteomes" id="UP000596857"/>
    </source>
</evidence>
<evidence type="ECO:0000256" key="2">
    <source>
        <dbReference type="ARBA" id="ARBA00001947"/>
    </source>
</evidence>
<dbReference type="SUPFAM" id="SSF55811">
    <property type="entry name" value="Nudix"/>
    <property type="match status" value="1"/>
</dbReference>
<sequence>MKFCLECGSRLVLKECNGEGEVPYCESCAAFRFPVFSTAMSTAVLNRELDRILLIQQYNRKDYILLAGYVNKGENAEAALIREVQEEAGLEIIAYEYMRSQYFAPSNTLMLNFISVADTEDLSAMSAELDHAAWFTLDEAADAILEGSLAESFLLTIIGKLRQGRTLESFTAASR</sequence>
<protein>
    <recommendedName>
        <fullName evidence="4">NAD(+) diphosphatase</fullName>
        <ecNumber evidence="4">3.6.1.22</ecNumber>
    </recommendedName>
</protein>
<dbReference type="EMBL" id="WHOB01000029">
    <property type="protein sequence ID" value="NOU79600.1"/>
    <property type="molecule type" value="Genomic_DNA"/>
</dbReference>
<evidence type="ECO:0000256" key="6">
    <source>
        <dbReference type="ARBA" id="ARBA00022801"/>
    </source>
</evidence>
<evidence type="ECO:0000256" key="9">
    <source>
        <dbReference type="ARBA" id="ARBA00023679"/>
    </source>
</evidence>
<proteinExistence type="inferred from homology"/>
<keyword evidence="7" id="KW-0460">Magnesium</keyword>
<evidence type="ECO:0000256" key="1">
    <source>
        <dbReference type="ARBA" id="ARBA00001946"/>
    </source>
</evidence>
<evidence type="ECO:0000256" key="5">
    <source>
        <dbReference type="ARBA" id="ARBA00022723"/>
    </source>
</evidence>
<dbReference type="PROSITE" id="PS00893">
    <property type="entry name" value="NUDIX_BOX"/>
    <property type="match status" value="1"/>
</dbReference>
<dbReference type="InterPro" id="IPR050241">
    <property type="entry name" value="NAD-cap_RNA_hydrolase_NudC"/>
</dbReference>
<dbReference type="Proteomes" id="UP000596857">
    <property type="component" value="Unassembled WGS sequence"/>
</dbReference>
<evidence type="ECO:0000256" key="7">
    <source>
        <dbReference type="ARBA" id="ARBA00022842"/>
    </source>
</evidence>
<dbReference type="InterPro" id="IPR020084">
    <property type="entry name" value="NUDIX_hydrolase_CS"/>
</dbReference>
<organism evidence="11 12">
    <name type="scientific">Paenibacillus phytohabitans</name>
    <dbReference type="NCBI Taxonomy" id="2654978"/>
    <lineage>
        <taxon>Bacteria</taxon>
        <taxon>Bacillati</taxon>
        <taxon>Bacillota</taxon>
        <taxon>Bacilli</taxon>
        <taxon>Bacillales</taxon>
        <taxon>Paenibacillaceae</taxon>
        <taxon>Paenibacillus</taxon>
    </lineage>
</organism>
<comment type="caution">
    <text evidence="11">The sequence shown here is derived from an EMBL/GenBank/DDBJ whole genome shotgun (WGS) entry which is preliminary data.</text>
</comment>
<comment type="catalytic activity">
    <reaction evidence="9">
        <text>a 5'-end NAD(+)-phospho-ribonucleoside in mRNA + H2O = a 5'-end phospho-adenosine-phospho-ribonucleoside in mRNA + beta-nicotinamide D-ribonucleotide + 2 H(+)</text>
        <dbReference type="Rhea" id="RHEA:60876"/>
        <dbReference type="Rhea" id="RHEA-COMP:15698"/>
        <dbReference type="Rhea" id="RHEA-COMP:15719"/>
        <dbReference type="ChEBI" id="CHEBI:14649"/>
        <dbReference type="ChEBI" id="CHEBI:15377"/>
        <dbReference type="ChEBI" id="CHEBI:15378"/>
        <dbReference type="ChEBI" id="CHEBI:144029"/>
        <dbReference type="ChEBI" id="CHEBI:144051"/>
    </reaction>
    <physiologicalReaction direction="left-to-right" evidence="9">
        <dbReference type="Rhea" id="RHEA:60877"/>
    </physiologicalReaction>
</comment>
<evidence type="ECO:0000256" key="3">
    <source>
        <dbReference type="ARBA" id="ARBA00009595"/>
    </source>
</evidence>
<name>A0ABX1YF29_9BACL</name>
<evidence type="ECO:0000256" key="4">
    <source>
        <dbReference type="ARBA" id="ARBA00012381"/>
    </source>
</evidence>
<comment type="cofactor">
    <cofactor evidence="1">
        <name>Mg(2+)</name>
        <dbReference type="ChEBI" id="CHEBI:18420"/>
    </cofactor>
</comment>
<dbReference type="InterPro" id="IPR049734">
    <property type="entry name" value="NudC-like_C"/>
</dbReference>
<dbReference type="CDD" id="cd03429">
    <property type="entry name" value="NUDIX_NADH_pyrophosphatase_Nudt13"/>
    <property type="match status" value="1"/>
</dbReference>
<feature type="domain" description="Nudix hydrolase" evidence="10">
    <location>
        <begin position="35"/>
        <end position="157"/>
    </location>
</feature>
<dbReference type="EC" id="3.6.1.22" evidence="4"/>
<dbReference type="PANTHER" id="PTHR42904">
    <property type="entry name" value="NUDIX HYDROLASE, NUDC SUBFAMILY"/>
    <property type="match status" value="1"/>
</dbReference>
<dbReference type="InterPro" id="IPR015797">
    <property type="entry name" value="NUDIX_hydrolase-like_dom_sf"/>
</dbReference>
<comment type="cofactor">
    <cofactor evidence="2">
        <name>Zn(2+)</name>
        <dbReference type="ChEBI" id="CHEBI:29105"/>
    </cofactor>
</comment>